<dbReference type="EMBL" id="JAHRIO010060242">
    <property type="protein sequence ID" value="MEQ2177659.1"/>
    <property type="molecule type" value="Genomic_DNA"/>
</dbReference>
<comment type="caution">
    <text evidence="3">The sequence shown here is derived from an EMBL/GenBank/DDBJ whole genome shotgun (WGS) entry which is preliminary data.</text>
</comment>
<evidence type="ECO:0000256" key="1">
    <source>
        <dbReference type="SAM" id="Coils"/>
    </source>
</evidence>
<proteinExistence type="predicted"/>
<keyword evidence="2" id="KW-1133">Transmembrane helix</keyword>
<protein>
    <submittedName>
        <fullName evidence="3">Uncharacterized protein</fullName>
    </submittedName>
</protein>
<dbReference type="Gene3D" id="1.10.287.1490">
    <property type="match status" value="1"/>
</dbReference>
<keyword evidence="2" id="KW-0812">Transmembrane</keyword>
<evidence type="ECO:0000313" key="3">
    <source>
        <dbReference type="EMBL" id="MEQ2177659.1"/>
    </source>
</evidence>
<evidence type="ECO:0000256" key="2">
    <source>
        <dbReference type="SAM" id="Phobius"/>
    </source>
</evidence>
<keyword evidence="4" id="KW-1185">Reference proteome</keyword>
<dbReference type="Proteomes" id="UP001476798">
    <property type="component" value="Unassembled WGS sequence"/>
</dbReference>
<sequence>MVFHNEQYELSAAYEDVSNRLYASEDVWKKYSDESSKVTSATFDLVSSQPQTSTNTAGVQRYKVGTVTFGLLCLLLSILIIYLVLSTATHHNTLTGEKNELMEANFDLQDSYQNVSKEQDELRRNLTKLVSLHYSLTEERDGLKKINFGIEASLKNLTEEREKLKSGLNNFNIEANSKNLKEEKDELKRKLNDLASEANLLTNERDTLKRMNSVIKANNKNLTEDRDALRNDIKKFNIEANNKNLKEERDELKKNVNVLG</sequence>
<evidence type="ECO:0000313" key="4">
    <source>
        <dbReference type="Proteomes" id="UP001476798"/>
    </source>
</evidence>
<accession>A0ABV0P3R0</accession>
<name>A0ABV0P3R0_9TELE</name>
<reference evidence="3 4" key="1">
    <citation type="submission" date="2021-06" db="EMBL/GenBank/DDBJ databases">
        <authorList>
            <person name="Palmer J.M."/>
        </authorList>
    </citation>
    <scope>NUCLEOTIDE SEQUENCE [LARGE SCALE GENOMIC DNA]</scope>
    <source>
        <strain evidence="3 4">GA_2019</strain>
        <tissue evidence="3">Muscle</tissue>
    </source>
</reference>
<gene>
    <name evidence="3" type="ORF">GOODEAATRI_005861</name>
</gene>
<feature type="transmembrane region" description="Helical" evidence="2">
    <location>
        <begin position="64"/>
        <end position="85"/>
    </location>
</feature>
<organism evidence="3 4">
    <name type="scientific">Goodea atripinnis</name>
    <dbReference type="NCBI Taxonomy" id="208336"/>
    <lineage>
        <taxon>Eukaryota</taxon>
        <taxon>Metazoa</taxon>
        <taxon>Chordata</taxon>
        <taxon>Craniata</taxon>
        <taxon>Vertebrata</taxon>
        <taxon>Euteleostomi</taxon>
        <taxon>Actinopterygii</taxon>
        <taxon>Neopterygii</taxon>
        <taxon>Teleostei</taxon>
        <taxon>Neoteleostei</taxon>
        <taxon>Acanthomorphata</taxon>
        <taxon>Ovalentaria</taxon>
        <taxon>Atherinomorphae</taxon>
        <taxon>Cyprinodontiformes</taxon>
        <taxon>Goodeidae</taxon>
        <taxon>Goodea</taxon>
    </lineage>
</organism>
<keyword evidence="2" id="KW-0472">Membrane</keyword>
<keyword evidence="1" id="KW-0175">Coiled coil</keyword>
<feature type="coiled-coil region" evidence="1">
    <location>
        <begin position="154"/>
        <end position="255"/>
    </location>
</feature>